<dbReference type="RefSeq" id="WP_330482410.1">
    <property type="nucleotide sequence ID" value="NZ_JAZBJZ010000010.1"/>
</dbReference>
<dbReference type="AlphaFoldDB" id="A0AAW9Q028"/>
<keyword evidence="2" id="KW-1185">Reference proteome</keyword>
<evidence type="ECO:0000313" key="2">
    <source>
        <dbReference type="Proteomes" id="UP001333818"/>
    </source>
</evidence>
<dbReference type="PANTHER" id="PTHR34801">
    <property type="entry name" value="EXPRESSED PROTEIN"/>
    <property type="match status" value="1"/>
</dbReference>
<dbReference type="PANTHER" id="PTHR34801:SF6">
    <property type="entry name" value="SLL1620 PROTEIN"/>
    <property type="match status" value="1"/>
</dbReference>
<dbReference type="EMBL" id="JAZBJZ010000010">
    <property type="protein sequence ID" value="MEE3715986.1"/>
    <property type="molecule type" value="Genomic_DNA"/>
</dbReference>
<name>A0AAW9Q028_9CYAN</name>
<dbReference type="InterPro" id="IPR010865">
    <property type="entry name" value="DUF1499"/>
</dbReference>
<gene>
    <name evidence="1" type="ORF">V2H45_04405</name>
</gene>
<organism evidence="1 2">
    <name type="scientific">Tumidithrix elongata BACA0141</name>
    <dbReference type="NCBI Taxonomy" id="2716417"/>
    <lineage>
        <taxon>Bacteria</taxon>
        <taxon>Bacillati</taxon>
        <taxon>Cyanobacteriota</taxon>
        <taxon>Cyanophyceae</taxon>
        <taxon>Pseudanabaenales</taxon>
        <taxon>Pseudanabaenaceae</taxon>
        <taxon>Tumidithrix</taxon>
        <taxon>Tumidithrix elongata</taxon>
    </lineage>
</organism>
<comment type="caution">
    <text evidence="1">The sequence shown here is derived from an EMBL/GenBank/DDBJ whole genome shotgun (WGS) entry which is preliminary data.</text>
</comment>
<evidence type="ECO:0000313" key="1">
    <source>
        <dbReference type="EMBL" id="MEE3715986.1"/>
    </source>
</evidence>
<dbReference type="Pfam" id="PF07386">
    <property type="entry name" value="DUF1499"/>
    <property type="match status" value="1"/>
</dbReference>
<protein>
    <submittedName>
        <fullName evidence="1">DUF1499 domain-containing protein</fullName>
    </submittedName>
</protein>
<accession>A0AAW9Q028</accession>
<reference evidence="1" key="1">
    <citation type="submission" date="2024-01" db="EMBL/GenBank/DDBJ databases">
        <title>Bank of Algae and Cyanobacteria of the Azores (BACA) strain genomes.</title>
        <authorList>
            <person name="Luz R."/>
            <person name="Cordeiro R."/>
            <person name="Fonseca A."/>
            <person name="Goncalves V."/>
        </authorList>
    </citation>
    <scope>NUCLEOTIDE SEQUENCE</scope>
    <source>
        <strain evidence="1">BACA0141</strain>
    </source>
</reference>
<proteinExistence type="predicted"/>
<sequence length="172" mass="18938">MHKLLRTLIGILMIAMAWIGLATPVMAGPLSPHKVTPMALFSFSGTRPTNLGVQAGKLSPCPNSPNCVSSQSSDLEHKIDPIRYTGDPAKAIANLKTVIQGLERTKIISETEDYLYAEFTSALMGYVDDVEFYLNRETNVIEVRSASRLGQSDLGVNRKRVEAIRTRLQDFA</sequence>
<dbReference type="Proteomes" id="UP001333818">
    <property type="component" value="Unassembled WGS sequence"/>
</dbReference>